<evidence type="ECO:0000256" key="1">
    <source>
        <dbReference type="SAM" id="MobiDB-lite"/>
    </source>
</evidence>
<feature type="region of interest" description="Disordered" evidence="1">
    <location>
        <begin position="1"/>
        <end position="106"/>
    </location>
</feature>
<evidence type="ECO:0000313" key="2">
    <source>
        <dbReference type="EMBL" id="KAL3405712.1"/>
    </source>
</evidence>
<dbReference type="Proteomes" id="UP001627154">
    <property type="component" value="Unassembled WGS sequence"/>
</dbReference>
<feature type="compositionally biased region" description="Low complexity" evidence="1">
    <location>
        <begin position="80"/>
        <end position="93"/>
    </location>
</feature>
<comment type="caution">
    <text evidence="2">The sequence shown here is derived from an EMBL/GenBank/DDBJ whole genome shotgun (WGS) entry which is preliminary data.</text>
</comment>
<accession>A0ABD2XK88</accession>
<gene>
    <name evidence="2" type="ORF">TKK_002068</name>
</gene>
<keyword evidence="3" id="KW-1185">Reference proteome</keyword>
<sequence>MDESVPAAATTDDDDNNNNSEIIKAKSNNNSNGSVIKRRPSISRLSIRSANLEQRGRRHSRARSTGHHHRQVLTDKRSVQQLRRLQRATTQAQIVGGGGGGRRLRRVPAAKTISSADIDNNGSNSNNESNIKQNEELAKSLELLQLVDDETNDETAEGDNNRALIDQSSGDFSFEEEAGACAAAAAAAAAAAVETPRPRSVQWKGDVDVIYYAGDRRGKLIRRENEPLREESDQQARKNRYVQLALAKSLFSNVATVATTASCHLRGAPPNWLAEWPK</sequence>
<proteinExistence type="predicted"/>
<reference evidence="2 3" key="1">
    <citation type="journal article" date="2024" name="bioRxiv">
        <title>A reference genome for Trichogramma kaykai: A tiny desert-dwelling parasitoid wasp with competing sex-ratio distorters.</title>
        <authorList>
            <person name="Culotta J."/>
            <person name="Lindsey A.R."/>
        </authorList>
    </citation>
    <scope>NUCLEOTIDE SEQUENCE [LARGE SCALE GENOMIC DNA]</scope>
    <source>
        <strain evidence="2 3">KSX58</strain>
    </source>
</reference>
<feature type="compositionally biased region" description="Basic residues" evidence="1">
    <location>
        <begin position="56"/>
        <end position="71"/>
    </location>
</feature>
<name>A0ABD2XK88_9HYME</name>
<protein>
    <submittedName>
        <fullName evidence="2">Uncharacterized protein</fullName>
    </submittedName>
</protein>
<organism evidence="2 3">
    <name type="scientific">Trichogramma kaykai</name>
    <dbReference type="NCBI Taxonomy" id="54128"/>
    <lineage>
        <taxon>Eukaryota</taxon>
        <taxon>Metazoa</taxon>
        <taxon>Ecdysozoa</taxon>
        <taxon>Arthropoda</taxon>
        <taxon>Hexapoda</taxon>
        <taxon>Insecta</taxon>
        <taxon>Pterygota</taxon>
        <taxon>Neoptera</taxon>
        <taxon>Endopterygota</taxon>
        <taxon>Hymenoptera</taxon>
        <taxon>Apocrita</taxon>
        <taxon>Proctotrupomorpha</taxon>
        <taxon>Chalcidoidea</taxon>
        <taxon>Trichogrammatidae</taxon>
        <taxon>Trichogramma</taxon>
    </lineage>
</organism>
<dbReference type="EMBL" id="JBJJXI010000020">
    <property type="protein sequence ID" value="KAL3405712.1"/>
    <property type="molecule type" value="Genomic_DNA"/>
</dbReference>
<evidence type="ECO:0000313" key="3">
    <source>
        <dbReference type="Proteomes" id="UP001627154"/>
    </source>
</evidence>
<dbReference type="AlphaFoldDB" id="A0ABD2XK88"/>